<dbReference type="EnsemblPlants" id="EMT06060">
    <property type="protein sequence ID" value="EMT06060"/>
    <property type="gene ID" value="F775_17946"/>
</dbReference>
<proteinExistence type="predicted"/>
<reference evidence="1" key="1">
    <citation type="submission" date="2015-06" db="UniProtKB">
        <authorList>
            <consortium name="EnsemblPlants"/>
        </authorList>
    </citation>
    <scope>IDENTIFICATION</scope>
</reference>
<dbReference type="PANTHER" id="PTHR31793:SF28">
    <property type="entry name" value="THIOESTERASE DOMAIN-CONTAINING PROTEIN"/>
    <property type="match status" value="1"/>
</dbReference>
<organism evidence="1">
    <name type="scientific">Aegilops tauschii</name>
    <name type="common">Tausch's goatgrass</name>
    <name type="synonym">Aegilops squarrosa</name>
    <dbReference type="NCBI Taxonomy" id="37682"/>
    <lineage>
        <taxon>Eukaryota</taxon>
        <taxon>Viridiplantae</taxon>
        <taxon>Streptophyta</taxon>
        <taxon>Embryophyta</taxon>
        <taxon>Tracheophyta</taxon>
        <taxon>Spermatophyta</taxon>
        <taxon>Magnoliopsida</taxon>
        <taxon>Liliopsida</taxon>
        <taxon>Poales</taxon>
        <taxon>Poaceae</taxon>
        <taxon>BOP clade</taxon>
        <taxon>Pooideae</taxon>
        <taxon>Triticodae</taxon>
        <taxon>Triticeae</taxon>
        <taxon>Triticinae</taxon>
        <taxon>Aegilops</taxon>
    </lineage>
</organism>
<dbReference type="PANTHER" id="PTHR31793">
    <property type="entry name" value="4-HYDROXYBENZOYL-COA THIOESTERASE FAMILY MEMBER"/>
    <property type="match status" value="1"/>
</dbReference>
<dbReference type="Gene3D" id="3.10.129.10">
    <property type="entry name" value="Hotdog Thioesterase"/>
    <property type="match status" value="1"/>
</dbReference>
<protein>
    <submittedName>
        <fullName evidence="1">Uncharacterized protein</fullName>
    </submittedName>
</protein>
<dbReference type="InterPro" id="IPR029069">
    <property type="entry name" value="HotDog_dom_sf"/>
</dbReference>
<dbReference type="AlphaFoldDB" id="M8AWI5"/>
<dbReference type="CDD" id="cd00586">
    <property type="entry name" value="4HBT"/>
    <property type="match status" value="1"/>
</dbReference>
<dbReference type="GO" id="GO:0009507">
    <property type="term" value="C:chloroplast"/>
    <property type="evidence" value="ECO:0007669"/>
    <property type="project" value="TreeGrafter"/>
</dbReference>
<dbReference type="InterPro" id="IPR050563">
    <property type="entry name" value="4-hydroxybenzoyl-CoA_TE"/>
</dbReference>
<sequence>MQQSPNNMAPKTKHPPSSLVCAGARANSSRSGHLAMISGQSRRSRRVKALAVPASGNRDVCSDSIGQETKLRADKFFDVEMTVDLDQYGVVNNAIYVAYIHNAREELAASMASVARTGNAMALLELNLKYFKPLLRGAKFVVKVRVVQIKGARILVEHFIETLPDHELVLEAAATVVCLNKDYRPTRVFPEMSSKLQQFFSS</sequence>
<accession>M8AWI5</accession>
<name>M8AWI5_AEGTA</name>
<dbReference type="SUPFAM" id="SSF54637">
    <property type="entry name" value="Thioesterase/thiol ester dehydrase-isomerase"/>
    <property type="match status" value="1"/>
</dbReference>
<evidence type="ECO:0000313" key="1">
    <source>
        <dbReference type="EnsemblPlants" id="EMT06060"/>
    </source>
</evidence>
<dbReference type="GO" id="GO:0016297">
    <property type="term" value="F:fatty acyl-[ACP] hydrolase activity"/>
    <property type="evidence" value="ECO:0007669"/>
    <property type="project" value="TreeGrafter"/>
</dbReference>
<dbReference type="Pfam" id="PF13279">
    <property type="entry name" value="4HBT_2"/>
    <property type="match status" value="1"/>
</dbReference>